<keyword evidence="4" id="KW-0336">GPI-anchor</keyword>
<evidence type="ECO:0000313" key="13">
    <source>
        <dbReference type="Proteomes" id="UP001157006"/>
    </source>
</evidence>
<evidence type="ECO:0000256" key="1">
    <source>
        <dbReference type="ARBA" id="ARBA00004609"/>
    </source>
</evidence>
<evidence type="ECO:0000256" key="6">
    <source>
        <dbReference type="ARBA" id="ARBA00023157"/>
    </source>
</evidence>
<evidence type="ECO:0000256" key="5">
    <source>
        <dbReference type="ARBA" id="ARBA00022729"/>
    </source>
</evidence>
<dbReference type="FunFam" id="1.10.110.10:FF:000001">
    <property type="entry name" value="Bifunctional inhibitor/lipid-transfer protein/seed storage 2S albumin superfamily protein"/>
    <property type="match status" value="1"/>
</dbReference>
<keyword evidence="4" id="KW-0472">Membrane</keyword>
<feature type="domain" description="Bifunctional inhibitor/plant lipid transfer protein/seed storage helical" evidence="11">
    <location>
        <begin position="49"/>
        <end position="127"/>
    </location>
</feature>
<evidence type="ECO:0000256" key="3">
    <source>
        <dbReference type="ARBA" id="ARBA00022475"/>
    </source>
</evidence>
<dbReference type="EMBL" id="OX451737">
    <property type="protein sequence ID" value="CAI8597728.1"/>
    <property type="molecule type" value="Genomic_DNA"/>
</dbReference>
<dbReference type="Proteomes" id="UP001157006">
    <property type="component" value="Chromosome 2"/>
</dbReference>
<dbReference type="InterPro" id="IPR036312">
    <property type="entry name" value="Bifun_inhib/LTP/seed_sf"/>
</dbReference>
<reference evidence="12 13" key="1">
    <citation type="submission" date="2023-01" db="EMBL/GenBank/DDBJ databases">
        <authorList>
            <person name="Kreplak J."/>
        </authorList>
    </citation>
    <scope>NUCLEOTIDE SEQUENCE [LARGE SCALE GENOMIC DNA]</scope>
</reference>
<evidence type="ECO:0000256" key="2">
    <source>
        <dbReference type="ARBA" id="ARBA00009748"/>
    </source>
</evidence>
<dbReference type="PANTHER" id="PTHR33044">
    <property type="entry name" value="BIFUNCTIONAL INHIBITOR/LIPID-TRANSFER PROTEIN/SEED STORAGE 2S ALBUMIN SUPERFAMILY PROTEIN-RELATED"/>
    <property type="match status" value="1"/>
</dbReference>
<keyword evidence="6" id="KW-1015">Disulfide bond</keyword>
<organism evidence="12 13">
    <name type="scientific">Vicia faba</name>
    <name type="common">Broad bean</name>
    <name type="synonym">Faba vulgaris</name>
    <dbReference type="NCBI Taxonomy" id="3906"/>
    <lineage>
        <taxon>Eukaryota</taxon>
        <taxon>Viridiplantae</taxon>
        <taxon>Streptophyta</taxon>
        <taxon>Embryophyta</taxon>
        <taxon>Tracheophyta</taxon>
        <taxon>Spermatophyta</taxon>
        <taxon>Magnoliopsida</taxon>
        <taxon>eudicotyledons</taxon>
        <taxon>Gunneridae</taxon>
        <taxon>Pentapetalae</taxon>
        <taxon>rosids</taxon>
        <taxon>fabids</taxon>
        <taxon>Fabales</taxon>
        <taxon>Fabaceae</taxon>
        <taxon>Papilionoideae</taxon>
        <taxon>50 kb inversion clade</taxon>
        <taxon>NPAAA clade</taxon>
        <taxon>Hologalegina</taxon>
        <taxon>IRL clade</taxon>
        <taxon>Fabeae</taxon>
        <taxon>Vicia</taxon>
    </lineage>
</organism>
<keyword evidence="7" id="KW-0325">Glycoprotein</keyword>
<dbReference type="GO" id="GO:0005886">
    <property type="term" value="C:plasma membrane"/>
    <property type="evidence" value="ECO:0007669"/>
    <property type="project" value="UniProtKB-SubCell"/>
</dbReference>
<evidence type="ECO:0000256" key="10">
    <source>
        <dbReference type="SAM" id="SignalP"/>
    </source>
</evidence>
<accession>A0AAV0ZJI8</accession>
<evidence type="ECO:0000259" key="11">
    <source>
        <dbReference type="SMART" id="SM00499"/>
    </source>
</evidence>
<feature type="compositionally biased region" description="Low complexity" evidence="9">
    <location>
        <begin position="156"/>
        <end position="167"/>
    </location>
</feature>
<keyword evidence="3" id="KW-1003">Cell membrane</keyword>
<comment type="subcellular location">
    <subcellularLocation>
        <location evidence="1">Cell membrane</location>
        <topology evidence="1">Lipid-anchor</topology>
        <topology evidence="1">GPI-anchor</topology>
    </subcellularLocation>
</comment>
<proteinExistence type="inferred from homology"/>
<dbReference type="GO" id="GO:0098552">
    <property type="term" value="C:side of membrane"/>
    <property type="evidence" value="ECO:0007669"/>
    <property type="project" value="UniProtKB-KW"/>
</dbReference>
<dbReference type="SMART" id="SM00499">
    <property type="entry name" value="AAI"/>
    <property type="match status" value="1"/>
</dbReference>
<evidence type="ECO:0000256" key="9">
    <source>
        <dbReference type="SAM" id="MobiDB-lite"/>
    </source>
</evidence>
<keyword evidence="8" id="KW-0449">Lipoprotein</keyword>
<evidence type="ECO:0000256" key="7">
    <source>
        <dbReference type="ARBA" id="ARBA00023180"/>
    </source>
</evidence>
<keyword evidence="5 10" id="KW-0732">Signal</keyword>
<dbReference type="SUPFAM" id="SSF47699">
    <property type="entry name" value="Bifunctional inhibitor/lipid-transfer protein/seed storage 2S albumin"/>
    <property type="match status" value="1"/>
</dbReference>
<feature type="region of interest" description="Disordered" evidence="9">
    <location>
        <begin position="135"/>
        <end position="179"/>
    </location>
</feature>
<comment type="similarity">
    <text evidence="2">Belongs to the plant LTP family.</text>
</comment>
<dbReference type="InterPro" id="IPR016140">
    <property type="entry name" value="Bifunc_inhib/LTP/seed_store"/>
</dbReference>
<dbReference type="CDD" id="cd00010">
    <property type="entry name" value="AAI_LTSS"/>
    <property type="match status" value="1"/>
</dbReference>
<sequence length="205" mass="20632">MANTPLVLLAISLLFASLPYHGVSAPTPRAESPVPESVGAPSPAAGQGCLNALTNMSDCLTFVEDGSKLRKPDKGCCPELAGLVDSNPICLCQLLGNSDSIGIKINVNKALKLPSLCGVTTPPVSTCSAAGVPVSLPGPSSQDSMPPNMAMTPKGSAPSPSNSADSSVAGVPSPSDSKKGGASSIHASVLTFIFAMSTLSFSIFF</sequence>
<evidence type="ECO:0000313" key="12">
    <source>
        <dbReference type="EMBL" id="CAI8597728.1"/>
    </source>
</evidence>
<dbReference type="Pfam" id="PF14368">
    <property type="entry name" value="LTP_2"/>
    <property type="match status" value="1"/>
</dbReference>
<protein>
    <recommendedName>
        <fullName evidence="11">Bifunctional inhibitor/plant lipid transfer protein/seed storage helical domain-containing protein</fullName>
    </recommendedName>
</protein>
<dbReference type="Gene3D" id="1.10.110.10">
    <property type="entry name" value="Plant lipid-transfer and hydrophobic proteins"/>
    <property type="match status" value="1"/>
</dbReference>
<dbReference type="AlphaFoldDB" id="A0AAV0ZJI8"/>
<evidence type="ECO:0000256" key="4">
    <source>
        <dbReference type="ARBA" id="ARBA00022622"/>
    </source>
</evidence>
<name>A0AAV0ZJI8_VICFA</name>
<gene>
    <name evidence="12" type="ORF">VFH_II095000</name>
</gene>
<feature type="signal peptide" evidence="10">
    <location>
        <begin position="1"/>
        <end position="24"/>
    </location>
</feature>
<dbReference type="InterPro" id="IPR043325">
    <property type="entry name" value="LTSS"/>
</dbReference>
<keyword evidence="13" id="KW-1185">Reference proteome</keyword>
<feature type="chain" id="PRO_5043337058" description="Bifunctional inhibitor/plant lipid transfer protein/seed storage helical domain-containing protein" evidence="10">
    <location>
        <begin position="25"/>
        <end position="205"/>
    </location>
</feature>
<evidence type="ECO:0000256" key="8">
    <source>
        <dbReference type="ARBA" id="ARBA00023288"/>
    </source>
</evidence>